<dbReference type="OrthoDB" id="64214at2759"/>
<proteinExistence type="predicted"/>
<evidence type="ECO:0000313" key="3">
    <source>
        <dbReference type="Proteomes" id="UP000007259"/>
    </source>
</evidence>
<protein>
    <recommendedName>
        <fullName evidence="1">RIIa domain-containing protein</fullName>
    </recommendedName>
</protein>
<evidence type="ECO:0000259" key="1">
    <source>
        <dbReference type="Pfam" id="PF02197"/>
    </source>
</evidence>
<accession>E9B4J4</accession>
<feature type="domain" description="RIIa" evidence="1">
    <location>
        <begin position="68"/>
        <end position="103"/>
    </location>
</feature>
<dbReference type="Pfam" id="PF02197">
    <property type="entry name" value="RIIa"/>
    <property type="match status" value="1"/>
</dbReference>
<dbReference type="RefSeq" id="XP_003878611.1">
    <property type="nucleotide sequence ID" value="XM_003878562.1"/>
</dbReference>
<dbReference type="VEuPathDB" id="TriTrypDB:LmxM.33.0260"/>
<dbReference type="InterPro" id="IPR003117">
    <property type="entry name" value="cAMP_dep_PK_reg_su_I/II_a/b"/>
</dbReference>
<gene>
    <name evidence="2" type="ORF">LMXM_33_0260</name>
</gene>
<dbReference type="Proteomes" id="UP000007259">
    <property type="component" value="Chromosome 33"/>
</dbReference>
<dbReference type="Gene3D" id="1.20.890.10">
    <property type="entry name" value="cAMP-dependent protein kinase regulatory subunit, dimerization-anchoring domain"/>
    <property type="match status" value="1"/>
</dbReference>
<keyword evidence="3" id="KW-1185">Reference proteome</keyword>
<sequence>MPHTRVENYSCLNVPNMADTRTTALMAEPTLNEAVAAVFTEEEHAALKTNLRSEQIAQAKYLRDHPEIHEAVQEALARVLQAQPEDPVAFLTQYFMSEEFLHQRPQ</sequence>
<dbReference type="GeneID" id="13452218"/>
<dbReference type="SUPFAM" id="SSF47391">
    <property type="entry name" value="Dimerization-anchoring domain of cAMP-dependent PK regulatory subunit"/>
    <property type="match status" value="1"/>
</dbReference>
<dbReference type="EMBL" id="FR799586">
    <property type="protein sequence ID" value="CBZ30163.1"/>
    <property type="molecule type" value="Genomic_DNA"/>
</dbReference>
<dbReference type="AlphaFoldDB" id="E9B4J4"/>
<dbReference type="PhylomeDB" id="E9B4J4"/>
<reference evidence="2 3" key="1">
    <citation type="journal article" date="2011" name="Genome Res.">
        <title>Chromosome and gene copy number variation allow major structural change between species and strains of Leishmania.</title>
        <authorList>
            <person name="Rogers M.B."/>
            <person name="Hilley J.D."/>
            <person name="Dickens N.J."/>
            <person name="Wilkes J."/>
            <person name="Bates P.A."/>
            <person name="Depledge D.P."/>
            <person name="Harris D."/>
            <person name="Her Y."/>
            <person name="Herzyk P."/>
            <person name="Imamura H."/>
            <person name="Otto T.D."/>
            <person name="Sanders M."/>
            <person name="Seeger K."/>
            <person name="Dujardin J.C."/>
            <person name="Berriman M."/>
            <person name="Smith D.F."/>
            <person name="Hertz-Fowler C."/>
            <person name="Mottram J.C."/>
        </authorList>
    </citation>
    <scope>NUCLEOTIDE SEQUENCE [LARGE SCALE GENOMIC DNA]</scope>
    <source>
        <strain evidence="2 3">MHOM/GT/2001/U1103</strain>
    </source>
</reference>
<organism evidence="2 3">
    <name type="scientific">Leishmania mexicana (strain MHOM/GT/2001/U1103)</name>
    <dbReference type="NCBI Taxonomy" id="929439"/>
    <lineage>
        <taxon>Eukaryota</taxon>
        <taxon>Discoba</taxon>
        <taxon>Euglenozoa</taxon>
        <taxon>Kinetoplastea</taxon>
        <taxon>Metakinetoplastina</taxon>
        <taxon>Trypanosomatida</taxon>
        <taxon>Trypanosomatidae</taxon>
        <taxon>Leishmaniinae</taxon>
        <taxon>Leishmania</taxon>
    </lineage>
</organism>
<dbReference type="OMA" id="NEEECTA"/>
<dbReference type="KEGG" id="lmi:LMXM_33_0260"/>
<name>E9B4J4_LEIMU</name>
<evidence type="ECO:0000313" key="2">
    <source>
        <dbReference type="EMBL" id="CBZ30163.1"/>
    </source>
</evidence>